<organism evidence="3 4">
    <name type="scientific">Folsomia candida</name>
    <name type="common">Springtail</name>
    <dbReference type="NCBI Taxonomy" id="158441"/>
    <lineage>
        <taxon>Eukaryota</taxon>
        <taxon>Metazoa</taxon>
        <taxon>Ecdysozoa</taxon>
        <taxon>Arthropoda</taxon>
        <taxon>Hexapoda</taxon>
        <taxon>Collembola</taxon>
        <taxon>Entomobryomorpha</taxon>
        <taxon>Isotomoidea</taxon>
        <taxon>Isotomidae</taxon>
        <taxon>Proisotominae</taxon>
        <taxon>Folsomia</taxon>
    </lineage>
</organism>
<evidence type="ECO:0000313" key="3">
    <source>
        <dbReference type="EMBL" id="OXA42528.1"/>
    </source>
</evidence>
<keyword evidence="2" id="KW-0472">Membrane</keyword>
<name>A0A226DC89_FOLCA</name>
<feature type="compositionally biased region" description="Low complexity" evidence="1">
    <location>
        <begin position="195"/>
        <end position="204"/>
    </location>
</feature>
<feature type="region of interest" description="Disordered" evidence="1">
    <location>
        <begin position="173"/>
        <end position="222"/>
    </location>
</feature>
<comment type="caution">
    <text evidence="3">The sequence shown here is derived from an EMBL/GenBank/DDBJ whole genome shotgun (WGS) entry which is preliminary data.</text>
</comment>
<gene>
    <name evidence="3" type="ORF">Fcan01_22916</name>
</gene>
<accession>A0A226DC89</accession>
<keyword evidence="2" id="KW-1133">Transmembrane helix</keyword>
<evidence type="ECO:0000256" key="1">
    <source>
        <dbReference type="SAM" id="MobiDB-lite"/>
    </source>
</evidence>
<evidence type="ECO:0000256" key="2">
    <source>
        <dbReference type="SAM" id="Phobius"/>
    </source>
</evidence>
<dbReference type="AlphaFoldDB" id="A0A226DC89"/>
<evidence type="ECO:0000313" key="4">
    <source>
        <dbReference type="Proteomes" id="UP000198287"/>
    </source>
</evidence>
<dbReference type="Proteomes" id="UP000198287">
    <property type="component" value="Unassembled WGS sequence"/>
</dbReference>
<protein>
    <submittedName>
        <fullName evidence="3">ESX-1 secretion-associated protein EspE</fullName>
    </submittedName>
</protein>
<dbReference type="EMBL" id="LNIX01000026">
    <property type="protein sequence ID" value="OXA42528.1"/>
    <property type="molecule type" value="Genomic_DNA"/>
</dbReference>
<keyword evidence="4" id="KW-1185">Reference proteome</keyword>
<feature type="transmembrane region" description="Helical" evidence="2">
    <location>
        <begin position="125"/>
        <end position="158"/>
    </location>
</feature>
<sequence length="222" mass="24219">MLLTYFPTAAHRPEPTTDTLDDWAEQDFKIKRQVQPASPGVDNNLQALQNRFAYLNNTTGVGPKDAGAHNETAQHGRGFLSSLYETASSMALDAASMAADAVKGFVSGVSAGIGGETKGFYTGFLGYWSIGAFGIFGVLRVLVGFGIFGVLMGFGILWDLWIPPERSGFPNFRKISLPPNPDYPDYPRYPDYPDYPEYPQNPDDSTTEAEETSDATTETPPE</sequence>
<proteinExistence type="predicted"/>
<reference evidence="3 4" key="1">
    <citation type="submission" date="2015-12" db="EMBL/GenBank/DDBJ databases">
        <title>The genome of Folsomia candida.</title>
        <authorList>
            <person name="Faddeeva A."/>
            <person name="Derks M.F."/>
            <person name="Anvar Y."/>
            <person name="Smit S."/>
            <person name="Van Straalen N."/>
            <person name="Roelofs D."/>
        </authorList>
    </citation>
    <scope>NUCLEOTIDE SEQUENCE [LARGE SCALE GENOMIC DNA]</scope>
    <source>
        <strain evidence="3 4">VU population</strain>
        <tissue evidence="3">Whole body</tissue>
    </source>
</reference>
<keyword evidence="2" id="KW-0812">Transmembrane</keyword>